<dbReference type="Proteomes" id="UP000189310">
    <property type="component" value="Unassembled WGS sequence"/>
</dbReference>
<accession>A0ABX3IUA6</accession>
<sequence length="83" mass="9475">MSTDPRQKIEHLIRLSAGTTEFQGRTVRLDNGHVALCTSTYNYSQDDETRHLVAERIALLWNLARSIPTDQLTQLGLLTRPRI</sequence>
<keyword evidence="2" id="KW-1185">Reference proteome</keyword>
<proteinExistence type="predicted"/>
<protein>
    <recommendedName>
        <fullName evidence="3">DUF3509 domain-containing protein</fullName>
    </recommendedName>
</protein>
<evidence type="ECO:0000313" key="2">
    <source>
        <dbReference type="Proteomes" id="UP000189310"/>
    </source>
</evidence>
<dbReference type="EMBL" id="MTLN01000006">
    <property type="protein sequence ID" value="ONN71220.1"/>
    <property type="molecule type" value="Genomic_DNA"/>
</dbReference>
<name>A0ABX3IUA6_9PSED</name>
<organism evidence="1 2">
    <name type="scientific">Pseudomonas oryzihabitans</name>
    <dbReference type="NCBI Taxonomy" id="47885"/>
    <lineage>
        <taxon>Bacteria</taxon>
        <taxon>Pseudomonadati</taxon>
        <taxon>Pseudomonadota</taxon>
        <taxon>Gammaproteobacteria</taxon>
        <taxon>Pseudomonadales</taxon>
        <taxon>Pseudomonadaceae</taxon>
        <taxon>Pseudomonas</taxon>
    </lineage>
</organism>
<comment type="caution">
    <text evidence="1">The sequence shown here is derived from an EMBL/GenBank/DDBJ whole genome shotgun (WGS) entry which is preliminary data.</text>
</comment>
<reference evidence="1 2" key="1">
    <citation type="submission" date="2017-01" db="EMBL/GenBank/DDBJ databases">
        <title>Pseudomonas psychrotolerans genome sequencing and assembly.</title>
        <authorList>
            <person name="Vyas B."/>
            <person name="Mayilraj S."/>
        </authorList>
    </citation>
    <scope>NUCLEOTIDE SEQUENCE [LARGE SCALE GENOMIC DNA]</scope>
    <source>
        <strain evidence="1 2">SDS18</strain>
    </source>
</reference>
<dbReference type="RefSeq" id="WP_077172087.1">
    <property type="nucleotide sequence ID" value="NZ_MTLN01000006.1"/>
</dbReference>
<evidence type="ECO:0000313" key="1">
    <source>
        <dbReference type="EMBL" id="ONN71220.1"/>
    </source>
</evidence>
<gene>
    <name evidence="1" type="ORF">BVL52_12075</name>
</gene>
<evidence type="ECO:0008006" key="3">
    <source>
        <dbReference type="Google" id="ProtNLM"/>
    </source>
</evidence>